<dbReference type="RefSeq" id="WP_088708299.1">
    <property type="nucleotide sequence ID" value="NZ_LSTO01000001.1"/>
</dbReference>
<keyword evidence="3" id="KW-1185">Reference proteome</keyword>
<evidence type="ECO:0000256" key="1">
    <source>
        <dbReference type="SAM" id="SignalP"/>
    </source>
</evidence>
<feature type="signal peptide" evidence="1">
    <location>
        <begin position="1"/>
        <end position="22"/>
    </location>
</feature>
<name>A0A254TFR1_9BURK</name>
<organism evidence="2 3">
    <name type="scientific">Noviherbaspirillum denitrificans</name>
    <dbReference type="NCBI Taxonomy" id="1968433"/>
    <lineage>
        <taxon>Bacteria</taxon>
        <taxon>Pseudomonadati</taxon>
        <taxon>Pseudomonadota</taxon>
        <taxon>Betaproteobacteria</taxon>
        <taxon>Burkholderiales</taxon>
        <taxon>Oxalobacteraceae</taxon>
        <taxon>Noviherbaspirillum</taxon>
    </lineage>
</organism>
<dbReference type="EMBL" id="LSTO01000001">
    <property type="protein sequence ID" value="OWW21444.1"/>
    <property type="molecule type" value="Genomic_DNA"/>
</dbReference>
<dbReference type="Proteomes" id="UP000197535">
    <property type="component" value="Unassembled WGS sequence"/>
</dbReference>
<comment type="caution">
    <text evidence="2">The sequence shown here is derived from an EMBL/GenBank/DDBJ whole genome shotgun (WGS) entry which is preliminary data.</text>
</comment>
<gene>
    <name evidence="2" type="ORF">AYR66_20085</name>
</gene>
<dbReference type="AlphaFoldDB" id="A0A254TFR1"/>
<reference evidence="2 3" key="1">
    <citation type="submission" date="2016-02" db="EMBL/GenBank/DDBJ databases">
        <authorList>
            <person name="Wen L."/>
            <person name="He K."/>
            <person name="Yang H."/>
        </authorList>
    </citation>
    <scope>NUCLEOTIDE SEQUENCE [LARGE SCALE GENOMIC DNA]</scope>
    <source>
        <strain evidence="2 3">TSA40</strain>
    </source>
</reference>
<dbReference type="OrthoDB" id="8780475at2"/>
<feature type="chain" id="PRO_5012784308" evidence="1">
    <location>
        <begin position="23"/>
        <end position="78"/>
    </location>
</feature>
<protein>
    <submittedName>
        <fullName evidence="2">Uncharacterized protein</fullName>
    </submittedName>
</protein>
<evidence type="ECO:0000313" key="2">
    <source>
        <dbReference type="EMBL" id="OWW21444.1"/>
    </source>
</evidence>
<sequence length="78" mass="8561">MKTALNCLLLSLCAVTAGAISAEPEKTGRVAEVQKDINSIVANCEKKKLPAEEEIECIEQGFLEFMEEMAEQRAASMR</sequence>
<evidence type="ECO:0000313" key="3">
    <source>
        <dbReference type="Proteomes" id="UP000197535"/>
    </source>
</evidence>
<accession>A0A254TFR1</accession>
<keyword evidence="1" id="KW-0732">Signal</keyword>
<proteinExistence type="predicted"/>